<evidence type="ECO:0000313" key="1">
    <source>
        <dbReference type="EMBL" id="QGN00116.1"/>
    </source>
</evidence>
<reference evidence="1 2" key="1">
    <citation type="submission" date="2019-09" db="EMBL/GenBank/DDBJ databases">
        <title>Isolation and complete genome sequencing of Methylocystis species.</title>
        <authorList>
            <person name="Rumah B.L."/>
            <person name="Stead C.E."/>
            <person name="Stevens B.C."/>
            <person name="Minton N.P."/>
            <person name="Grosse-Honebrink A."/>
            <person name="Zhang Y."/>
        </authorList>
    </citation>
    <scope>NUCLEOTIDE SEQUENCE [LARGE SCALE GENOMIC DNA]</scope>
    <source>
        <strain evidence="1 2">BRCS2</strain>
        <plasmid evidence="1 2">unnamed2</plasmid>
    </source>
</reference>
<name>A0A6B8MCK5_9HYPH</name>
<protein>
    <submittedName>
        <fullName evidence="1">Transposase</fullName>
    </submittedName>
</protein>
<dbReference type="PANTHER" id="PTHR37936">
    <property type="entry name" value="TRANSPOSASE INSC FOR INSERTION ELEMENT IS2A-RELATED"/>
    <property type="match status" value="1"/>
</dbReference>
<dbReference type="GO" id="GO:0006313">
    <property type="term" value="P:DNA transposition"/>
    <property type="evidence" value="ECO:0007669"/>
    <property type="project" value="InterPro"/>
</dbReference>
<geneLocation type="plasmid" evidence="1">
    <name>unnamed2</name>
</geneLocation>
<dbReference type="PANTHER" id="PTHR37936:SF3">
    <property type="entry name" value="TRANSPOSASE INSC FOR INSERTION ELEMENT IS2A-RELATED"/>
    <property type="match status" value="1"/>
</dbReference>
<accession>A0A6B8MCK5</accession>
<proteinExistence type="predicted"/>
<sequence>MSARTKANAIEGAGFVERVDFRRSRSGRRLWSKEQKGRIVRESLAPGARVADVARKYGLRSQQPTHWRRAARSGHLALVIDEPGEFVEIAIEDVAAHRKTAAKIEIVVGKVLLRLESDAASTRIAEIVTALDRSA</sequence>
<dbReference type="SUPFAM" id="SSF48295">
    <property type="entry name" value="TrpR-like"/>
    <property type="match status" value="1"/>
</dbReference>
<organism evidence="1 2">
    <name type="scientific">Methylocystis parvus</name>
    <dbReference type="NCBI Taxonomy" id="134"/>
    <lineage>
        <taxon>Bacteria</taxon>
        <taxon>Pseudomonadati</taxon>
        <taxon>Pseudomonadota</taxon>
        <taxon>Alphaproteobacteria</taxon>
        <taxon>Hyphomicrobiales</taxon>
        <taxon>Methylocystaceae</taxon>
        <taxon>Methylocystis</taxon>
    </lineage>
</organism>
<dbReference type="Pfam" id="PF01527">
    <property type="entry name" value="HTH_Tnp_1"/>
    <property type="match status" value="1"/>
</dbReference>
<dbReference type="Proteomes" id="UP000422569">
    <property type="component" value="Plasmid unnamed2"/>
</dbReference>
<dbReference type="InterPro" id="IPR002514">
    <property type="entry name" value="Transposase_8"/>
</dbReference>
<keyword evidence="2" id="KW-1185">Reference proteome</keyword>
<evidence type="ECO:0000313" key="2">
    <source>
        <dbReference type="Proteomes" id="UP000422569"/>
    </source>
</evidence>
<dbReference type="GO" id="GO:0004803">
    <property type="term" value="F:transposase activity"/>
    <property type="evidence" value="ECO:0007669"/>
    <property type="project" value="InterPro"/>
</dbReference>
<dbReference type="KEGG" id="mpar:F7D14_21310"/>
<dbReference type="InterPro" id="IPR010921">
    <property type="entry name" value="Trp_repressor/repl_initiator"/>
</dbReference>
<keyword evidence="1" id="KW-0614">Plasmid</keyword>
<dbReference type="AlphaFoldDB" id="A0A6B8MCK5"/>
<gene>
    <name evidence="1" type="ORF">F7D14_21310</name>
</gene>
<dbReference type="GO" id="GO:0043565">
    <property type="term" value="F:sequence-specific DNA binding"/>
    <property type="evidence" value="ECO:0007669"/>
    <property type="project" value="InterPro"/>
</dbReference>
<dbReference type="EMBL" id="CP044333">
    <property type="protein sequence ID" value="QGN00116.1"/>
    <property type="molecule type" value="Genomic_DNA"/>
</dbReference>